<comment type="caution">
    <text evidence="1">The sequence shown here is derived from an EMBL/GenBank/DDBJ whole genome shotgun (WGS) entry which is preliminary data.</text>
</comment>
<name>A0A5C7WHX7_METME</name>
<sequence length="94" mass="10283">MAINIQVLSIGTTESGKNGQGREWHRRTFQVFDIDDQVAGNIPVYGDLDKLNSYTTGGKYTAVIRNRAGDNGRLVPSIVDLIPLQQQPQPKASA</sequence>
<protein>
    <recommendedName>
        <fullName evidence="3">Single-stranded DNA-binding protein</fullName>
    </recommendedName>
</protein>
<organism evidence="1 2">
    <name type="scientific">Methylophilus methylotrophus</name>
    <name type="common">Bacterium W3A1</name>
    <dbReference type="NCBI Taxonomy" id="17"/>
    <lineage>
        <taxon>Bacteria</taxon>
        <taxon>Pseudomonadati</taxon>
        <taxon>Pseudomonadota</taxon>
        <taxon>Betaproteobacteria</taxon>
        <taxon>Nitrosomonadales</taxon>
        <taxon>Methylophilaceae</taxon>
        <taxon>Methylophilus</taxon>
    </lineage>
</organism>
<reference evidence="1 2" key="1">
    <citation type="submission" date="2018-09" db="EMBL/GenBank/DDBJ databases">
        <title>Metagenome Assembled Genomes from an Advanced Water Purification Facility.</title>
        <authorList>
            <person name="Stamps B.W."/>
            <person name="Spear J.R."/>
        </authorList>
    </citation>
    <scope>NUCLEOTIDE SEQUENCE [LARGE SCALE GENOMIC DNA]</scope>
    <source>
        <strain evidence="1">Bin_42_2</strain>
    </source>
</reference>
<proteinExistence type="predicted"/>
<evidence type="ECO:0008006" key="3">
    <source>
        <dbReference type="Google" id="ProtNLM"/>
    </source>
</evidence>
<evidence type="ECO:0000313" key="1">
    <source>
        <dbReference type="EMBL" id="TXI36679.1"/>
    </source>
</evidence>
<evidence type="ECO:0000313" key="2">
    <source>
        <dbReference type="Proteomes" id="UP000321374"/>
    </source>
</evidence>
<dbReference type="Proteomes" id="UP000321374">
    <property type="component" value="Unassembled WGS sequence"/>
</dbReference>
<accession>A0A5C7WHX7</accession>
<dbReference type="EMBL" id="SSGG01000080">
    <property type="protein sequence ID" value="TXI36679.1"/>
    <property type="molecule type" value="Genomic_DNA"/>
</dbReference>
<gene>
    <name evidence="1" type="ORF">E6Q51_05050</name>
</gene>
<dbReference type="AlphaFoldDB" id="A0A5C7WHX7"/>